<keyword evidence="1" id="KW-0106">Calcium</keyword>
<organism evidence="4 5">
    <name type="scientific">Chrysochromulina tobinii</name>
    <dbReference type="NCBI Taxonomy" id="1460289"/>
    <lineage>
        <taxon>Eukaryota</taxon>
        <taxon>Haptista</taxon>
        <taxon>Haptophyta</taxon>
        <taxon>Prymnesiophyceae</taxon>
        <taxon>Prymnesiales</taxon>
        <taxon>Chrysochromulinaceae</taxon>
        <taxon>Chrysochromulina</taxon>
    </lineage>
</organism>
<dbReference type="EMBL" id="JWZX01002514">
    <property type="protein sequence ID" value="KOO28796.1"/>
    <property type="molecule type" value="Genomic_DNA"/>
</dbReference>
<evidence type="ECO:0000313" key="4">
    <source>
        <dbReference type="EMBL" id="KOO28796.1"/>
    </source>
</evidence>
<evidence type="ECO:0000256" key="2">
    <source>
        <dbReference type="SAM" id="MobiDB-lite"/>
    </source>
</evidence>
<protein>
    <recommendedName>
        <fullName evidence="3">EF-hand domain-containing protein</fullName>
    </recommendedName>
</protein>
<dbReference type="InterPro" id="IPR002048">
    <property type="entry name" value="EF_hand_dom"/>
</dbReference>
<evidence type="ECO:0000256" key="1">
    <source>
        <dbReference type="ARBA" id="ARBA00022837"/>
    </source>
</evidence>
<dbReference type="Gene3D" id="1.10.238.10">
    <property type="entry name" value="EF-hand"/>
    <property type="match status" value="1"/>
</dbReference>
<feature type="domain" description="EF-hand" evidence="3">
    <location>
        <begin position="782"/>
        <end position="806"/>
    </location>
</feature>
<gene>
    <name evidence="4" type="ORF">Ctob_006995</name>
</gene>
<accession>A0A0M0JQB4</accession>
<dbReference type="Proteomes" id="UP000037460">
    <property type="component" value="Unassembled WGS sequence"/>
</dbReference>
<keyword evidence="5" id="KW-1185">Reference proteome</keyword>
<dbReference type="InterPro" id="IPR018247">
    <property type="entry name" value="EF_Hand_1_Ca_BS"/>
</dbReference>
<reference evidence="5" key="1">
    <citation type="journal article" date="2015" name="PLoS Genet.">
        <title>Genome Sequence and Transcriptome Analyses of Chrysochromulina tobin: Metabolic Tools for Enhanced Algal Fitness in the Prominent Order Prymnesiales (Haptophyceae).</title>
        <authorList>
            <person name="Hovde B.T."/>
            <person name="Deodato C.R."/>
            <person name="Hunsperger H.M."/>
            <person name="Ryken S.A."/>
            <person name="Yost W."/>
            <person name="Jha R.K."/>
            <person name="Patterson J."/>
            <person name="Monnat R.J. Jr."/>
            <person name="Barlow S.B."/>
            <person name="Starkenburg S.R."/>
            <person name="Cattolico R.A."/>
        </authorList>
    </citation>
    <scope>NUCLEOTIDE SEQUENCE</scope>
    <source>
        <strain evidence="5">CCMP291</strain>
    </source>
</reference>
<dbReference type="Gene3D" id="3.90.176.10">
    <property type="entry name" value="Toxin ADP-ribosyltransferase, Chain A, domain 1"/>
    <property type="match status" value="1"/>
</dbReference>
<dbReference type="PROSITE" id="PS00018">
    <property type="entry name" value="EF_HAND_1"/>
    <property type="match status" value="1"/>
</dbReference>
<dbReference type="AlphaFoldDB" id="A0A0M0JQB4"/>
<dbReference type="GO" id="GO:0005509">
    <property type="term" value="F:calcium ion binding"/>
    <property type="evidence" value="ECO:0007669"/>
    <property type="project" value="InterPro"/>
</dbReference>
<proteinExistence type="predicted"/>
<sequence>MSGKSAARSSRLTDDQGGDRAFCEKSAAQHADDQARRVRQRVEGDRDGAWAGQQISALLECLSHLKEAVPKLDRDHIPDVQKALMELEVVKGQLNARAEVLAQSLQSTRSDFLRTLSEIIGPAPTDRNWKDEWTELTLDFFRIDQAKPDASEADILNNRFGKTDLQTLIEDKRRLIEQDLSDPELCWTEDESTIVQLLTRRRQPLARSLKLALQSRTKAVQFSASLHALCETLFTVADKQRKESKHVQACPSMFKHLYGEYSLEKQDSRWATINYPDQYGFRGLTSLSATEVNCGKGNFGFAGSRTDRELKQTDFGFGSGFAQQVTDAKGTRYVVQNSPVVEFISKVANSDGMHAPIFLGGEKRDGLPSVAVYPPNTLFRLREVIERSFTIDENGAVCPSGTPGSIEIQQTLYRVTATFISTTAIRSSGSDGGSDQVVTESKTVSQPMMLQYSDRTAFIDGLNSLLLSPSLTMEQEFSRQMSWTDRRGGVEHTLVGEWKYVNGEATRTLIAGIGERDVTHEGWLPADFLRNANELIRKRREEDKSLKDRLPESHAYLSLDEVLAIRLYSGPAFAPINIFLRQLGKLSGIFKTELARHAGITFIHTTKHIMAGIRKLSAIMMDHEMDGFLYRGVRGQLPHSFWSVDEQGKICATEIAFMSTSRDKKTPLEYMDAEGANVLWKLRIKPPSDGHFHCGADISLLSQFSEEQEVLFPPYTVLVLDRQVGSWNQEAVGGDSSTSVVAGEHRPSTSMAVCQTRTRQDAFSRIDVNGDGSLTTAEFLGHFDRDGNGKIDRAEFEAGLGLNDPITSMVEGASKTLVKYSTGKSDYGSPYIEILADPMFV</sequence>
<feature type="region of interest" description="Disordered" evidence="2">
    <location>
        <begin position="1"/>
        <end position="36"/>
    </location>
</feature>
<dbReference type="InterPro" id="IPR011992">
    <property type="entry name" value="EF-hand-dom_pair"/>
</dbReference>
<dbReference type="SUPFAM" id="SSF47473">
    <property type="entry name" value="EF-hand"/>
    <property type="match status" value="1"/>
</dbReference>
<dbReference type="PROSITE" id="PS50222">
    <property type="entry name" value="EF_HAND_2"/>
    <property type="match status" value="1"/>
</dbReference>
<comment type="caution">
    <text evidence="4">The sequence shown here is derived from an EMBL/GenBank/DDBJ whole genome shotgun (WGS) entry which is preliminary data.</text>
</comment>
<dbReference type="PROSITE" id="PS51996">
    <property type="entry name" value="TR_MART"/>
    <property type="match status" value="1"/>
</dbReference>
<evidence type="ECO:0000313" key="5">
    <source>
        <dbReference type="Proteomes" id="UP000037460"/>
    </source>
</evidence>
<evidence type="ECO:0000259" key="3">
    <source>
        <dbReference type="PROSITE" id="PS50222"/>
    </source>
</evidence>
<dbReference type="CDD" id="cd00051">
    <property type="entry name" value="EFh"/>
    <property type="match status" value="1"/>
</dbReference>
<dbReference type="Pfam" id="PF13202">
    <property type="entry name" value="EF-hand_5"/>
    <property type="match status" value="2"/>
</dbReference>
<dbReference type="SUPFAM" id="SSF56399">
    <property type="entry name" value="ADP-ribosylation"/>
    <property type="match status" value="1"/>
</dbReference>
<name>A0A0M0JQB4_9EUKA</name>
<feature type="compositionally biased region" description="Basic and acidic residues" evidence="2">
    <location>
        <begin position="11"/>
        <end position="23"/>
    </location>
</feature>